<feature type="region of interest" description="Disordered" evidence="1">
    <location>
        <begin position="72"/>
        <end position="104"/>
    </location>
</feature>
<organism evidence="2 3">
    <name type="scientific">Caenorhabditis auriculariae</name>
    <dbReference type="NCBI Taxonomy" id="2777116"/>
    <lineage>
        <taxon>Eukaryota</taxon>
        <taxon>Metazoa</taxon>
        <taxon>Ecdysozoa</taxon>
        <taxon>Nematoda</taxon>
        <taxon>Chromadorea</taxon>
        <taxon>Rhabditida</taxon>
        <taxon>Rhabditina</taxon>
        <taxon>Rhabditomorpha</taxon>
        <taxon>Rhabditoidea</taxon>
        <taxon>Rhabditidae</taxon>
        <taxon>Peloderinae</taxon>
        <taxon>Caenorhabditis</taxon>
    </lineage>
</organism>
<proteinExistence type="predicted"/>
<name>A0A8S1H9X5_9PELO</name>
<gene>
    <name evidence="2" type="ORF">CAUJ_LOCUS8116</name>
</gene>
<evidence type="ECO:0000313" key="3">
    <source>
        <dbReference type="Proteomes" id="UP000835052"/>
    </source>
</evidence>
<dbReference type="OrthoDB" id="5833351at2759"/>
<feature type="compositionally biased region" description="Low complexity" evidence="1">
    <location>
        <begin position="154"/>
        <end position="170"/>
    </location>
</feature>
<comment type="caution">
    <text evidence="2">The sequence shown here is derived from an EMBL/GenBank/DDBJ whole genome shotgun (WGS) entry which is preliminary data.</text>
</comment>
<dbReference type="AlphaFoldDB" id="A0A8S1H9X5"/>
<evidence type="ECO:0000313" key="2">
    <source>
        <dbReference type="EMBL" id="CAD6192197.1"/>
    </source>
</evidence>
<evidence type="ECO:0000256" key="1">
    <source>
        <dbReference type="SAM" id="MobiDB-lite"/>
    </source>
</evidence>
<dbReference type="EMBL" id="CAJGYM010000026">
    <property type="protein sequence ID" value="CAD6192197.1"/>
    <property type="molecule type" value="Genomic_DNA"/>
</dbReference>
<reference evidence="2" key="1">
    <citation type="submission" date="2020-10" db="EMBL/GenBank/DDBJ databases">
        <authorList>
            <person name="Kikuchi T."/>
        </authorList>
    </citation>
    <scope>NUCLEOTIDE SEQUENCE</scope>
    <source>
        <strain evidence="2">NKZ352</strain>
    </source>
</reference>
<keyword evidence="3" id="KW-1185">Reference proteome</keyword>
<accession>A0A8S1H9X5</accession>
<dbReference type="Proteomes" id="UP000835052">
    <property type="component" value="Unassembled WGS sequence"/>
</dbReference>
<protein>
    <submittedName>
        <fullName evidence="2">Uncharacterized protein</fullName>
    </submittedName>
</protein>
<feature type="region of interest" description="Disordered" evidence="1">
    <location>
        <begin position="151"/>
        <end position="199"/>
    </location>
</feature>
<sequence>MKLGTEVMKPLECVSVDLSSVLSLHRLLRGSSLVDCRSRADFRVEQKPLANINCKPVVKSAADQSEIVGKKEVASRLSPVSPPKASIKKSLKGTEASHSGPSSCRVLQFDAPEFNNVKLFDMQTPAIDVSFGQPIAPSEGQHLNNLFANTLNNSDTTRSQSRSTDGTDTTDASHGNNSDEIGAGGSTSAGGDVSSPHQPITNLNMALQHASLNSDFANFNNADLFSFQNNSLLPYPMLSQFGRNGHMNKSNPSLLFTCPEHVYFYQERAGRPLAKAFLGAHSPFL</sequence>